<dbReference type="Proteomes" id="UP000198420">
    <property type="component" value="Unassembled WGS sequence"/>
</dbReference>
<protein>
    <submittedName>
        <fullName evidence="2">Uncharacterized protein</fullName>
    </submittedName>
</protein>
<name>A0A238VMC2_9ACTN</name>
<keyword evidence="3" id="KW-1185">Reference proteome</keyword>
<sequence length="95" mass="9806">MTGRLFPTVAHQATSSVWSAGLDRAAGLEVGEFGTGELGMGDEPVEQMVGIGAFKAFKQKQMPLRESSAGPAPRQGCVTSVPCGGTVRVGRRTAA</sequence>
<evidence type="ECO:0000313" key="3">
    <source>
        <dbReference type="Proteomes" id="UP000198420"/>
    </source>
</evidence>
<gene>
    <name evidence="2" type="ORF">SAMN06265355_10251</name>
</gene>
<proteinExistence type="predicted"/>
<evidence type="ECO:0000313" key="2">
    <source>
        <dbReference type="EMBL" id="SNR35331.1"/>
    </source>
</evidence>
<feature type="region of interest" description="Disordered" evidence="1">
    <location>
        <begin position="62"/>
        <end position="83"/>
    </location>
</feature>
<dbReference type="EMBL" id="FZNP01000002">
    <property type="protein sequence ID" value="SNR35331.1"/>
    <property type="molecule type" value="Genomic_DNA"/>
</dbReference>
<evidence type="ECO:0000256" key="1">
    <source>
        <dbReference type="SAM" id="MobiDB-lite"/>
    </source>
</evidence>
<reference evidence="3" key="1">
    <citation type="submission" date="2017-06" db="EMBL/GenBank/DDBJ databases">
        <authorList>
            <person name="Varghese N."/>
            <person name="Submissions S."/>
        </authorList>
    </citation>
    <scope>NUCLEOTIDE SEQUENCE [LARGE SCALE GENOMIC DNA]</scope>
    <source>
        <strain evidence="3">DSM 44485</strain>
    </source>
</reference>
<accession>A0A238VMC2</accession>
<organism evidence="2 3">
    <name type="scientific">Actinomadura mexicana</name>
    <dbReference type="NCBI Taxonomy" id="134959"/>
    <lineage>
        <taxon>Bacteria</taxon>
        <taxon>Bacillati</taxon>
        <taxon>Actinomycetota</taxon>
        <taxon>Actinomycetes</taxon>
        <taxon>Streptosporangiales</taxon>
        <taxon>Thermomonosporaceae</taxon>
        <taxon>Actinomadura</taxon>
    </lineage>
</organism>
<dbReference type="AlphaFoldDB" id="A0A238VMC2"/>